<keyword evidence="8 11" id="KW-0564">Palmitate</keyword>
<dbReference type="GO" id="GO:0006457">
    <property type="term" value="P:protein folding"/>
    <property type="evidence" value="ECO:0007669"/>
    <property type="project" value="UniProtKB-UniRule"/>
</dbReference>
<evidence type="ECO:0000313" key="17">
    <source>
        <dbReference type="Proteomes" id="UP000076872"/>
    </source>
</evidence>
<dbReference type="HAMAP" id="MF_01145">
    <property type="entry name" value="Foldase_PrsA"/>
    <property type="match status" value="1"/>
</dbReference>
<dbReference type="InterPro" id="IPR050245">
    <property type="entry name" value="PrsA_foldase"/>
</dbReference>
<reference evidence="16 19" key="2">
    <citation type="submission" date="2016-08" db="EMBL/GenBank/DDBJ databases">
        <title>Genome sequencing of Lactobacillus plantarum JSA22, isolated from fermented soybean paste.</title>
        <authorList>
            <person name="Choi H.S."/>
        </authorList>
    </citation>
    <scope>NUCLEOTIDE SEQUENCE [LARGE SCALE GENOMIC DNA]</scope>
    <source>
        <strain evidence="16 19">JSA22</strain>
    </source>
</reference>
<evidence type="ECO:0000256" key="11">
    <source>
        <dbReference type="HAMAP-Rule" id="MF_01145"/>
    </source>
</evidence>
<dbReference type="RefSeq" id="WP_003642426.1">
    <property type="nucleotide sequence ID" value="NZ_AP028145.1"/>
</dbReference>
<comment type="similarity">
    <text evidence="3 11">Belongs to the PrsA family.</text>
</comment>
<evidence type="ECO:0000313" key="14">
    <source>
        <dbReference type="EMBL" id="KZU92961.1"/>
    </source>
</evidence>
<feature type="signal peptide" evidence="12">
    <location>
        <begin position="1"/>
        <end position="25"/>
    </location>
</feature>
<evidence type="ECO:0000259" key="13">
    <source>
        <dbReference type="PROSITE" id="PS50198"/>
    </source>
</evidence>
<dbReference type="SUPFAM" id="SSF54534">
    <property type="entry name" value="FKBP-like"/>
    <property type="match status" value="1"/>
</dbReference>
<dbReference type="KEGG" id="lpb:SH83_13330"/>
<keyword evidence="9 11" id="KW-0413">Isomerase</keyword>
<dbReference type="PANTHER" id="PTHR47245:SF1">
    <property type="entry name" value="FOLDASE PROTEIN PRSA"/>
    <property type="match status" value="1"/>
</dbReference>
<comment type="caution">
    <text evidence="16">The sequence shown here is derived from an EMBL/GenBank/DDBJ whole genome shotgun (WGS) entry which is preliminary data.</text>
</comment>
<keyword evidence="6 11" id="KW-0697">Rotamase</keyword>
<evidence type="ECO:0000256" key="8">
    <source>
        <dbReference type="ARBA" id="ARBA00023139"/>
    </source>
</evidence>
<name>A0A0M4CU63_LACPN</name>
<gene>
    <name evidence="11" type="primary">prsA</name>
    <name evidence="14" type="ORF">Lp19_2664</name>
    <name evidence="16" type="ORF">LPJSA22_02892</name>
    <name evidence="15" type="ORF">NAB2_1803</name>
</gene>
<dbReference type="EMBL" id="MCOL01000001">
    <property type="protein sequence ID" value="ODO62874.1"/>
    <property type="molecule type" value="Genomic_DNA"/>
</dbReference>
<dbReference type="Proteomes" id="UP000076872">
    <property type="component" value="Unassembled WGS sequence"/>
</dbReference>
<evidence type="ECO:0000313" key="15">
    <source>
        <dbReference type="EMBL" id="KZV02649.1"/>
    </source>
</evidence>
<evidence type="ECO:0000256" key="1">
    <source>
        <dbReference type="ARBA" id="ARBA00000971"/>
    </source>
</evidence>
<evidence type="ECO:0000313" key="19">
    <source>
        <dbReference type="Proteomes" id="UP000094892"/>
    </source>
</evidence>
<evidence type="ECO:0000256" key="7">
    <source>
        <dbReference type="ARBA" id="ARBA00023136"/>
    </source>
</evidence>
<keyword evidence="10 11" id="KW-0449">Lipoprotein</keyword>
<dbReference type="Proteomes" id="UP000094892">
    <property type="component" value="Unassembled WGS sequence"/>
</dbReference>
<evidence type="ECO:0000313" key="16">
    <source>
        <dbReference type="EMBL" id="ODO62874.1"/>
    </source>
</evidence>
<dbReference type="EMBL" id="LUXO01000030">
    <property type="protein sequence ID" value="KZV02649.1"/>
    <property type="molecule type" value="Genomic_DNA"/>
</dbReference>
<keyword evidence="5 11" id="KW-0732">Signal</keyword>
<accession>A0A0M4CU63</accession>
<evidence type="ECO:0000256" key="10">
    <source>
        <dbReference type="ARBA" id="ARBA00023288"/>
    </source>
</evidence>
<evidence type="ECO:0000313" key="18">
    <source>
        <dbReference type="Proteomes" id="UP000076882"/>
    </source>
</evidence>
<comment type="function">
    <text evidence="11">Plays a major role in protein secretion by helping the post-translocational extracellular folding of several secreted proteins.</text>
</comment>
<evidence type="ECO:0000256" key="9">
    <source>
        <dbReference type="ARBA" id="ARBA00023235"/>
    </source>
</evidence>
<dbReference type="PANTHER" id="PTHR47245">
    <property type="entry name" value="PEPTIDYLPROLYL ISOMERASE"/>
    <property type="match status" value="1"/>
</dbReference>
<keyword evidence="4 11" id="KW-1003">Cell membrane</keyword>
<comment type="catalytic activity">
    <reaction evidence="1 11">
        <text>[protein]-peptidylproline (omega=180) = [protein]-peptidylproline (omega=0)</text>
        <dbReference type="Rhea" id="RHEA:16237"/>
        <dbReference type="Rhea" id="RHEA-COMP:10747"/>
        <dbReference type="Rhea" id="RHEA-COMP:10748"/>
        <dbReference type="ChEBI" id="CHEBI:83833"/>
        <dbReference type="ChEBI" id="CHEBI:83834"/>
        <dbReference type="EC" id="5.2.1.8"/>
    </reaction>
</comment>
<dbReference type="GO" id="GO:0003755">
    <property type="term" value="F:peptidyl-prolyl cis-trans isomerase activity"/>
    <property type="evidence" value="ECO:0007669"/>
    <property type="project" value="UniProtKB-UniRule"/>
</dbReference>
<evidence type="ECO:0000256" key="6">
    <source>
        <dbReference type="ARBA" id="ARBA00023110"/>
    </source>
</evidence>
<sequence>MKYRLIGVGASLVIAVMLTGCQAKATTLVKSDAGQVTQAEVFKQIENQATTQQAVQELTLNKVLNQRYHVSQAEVTAKLKAFKRQAGANYHMILERNHVTEPRLKSQIKANLLMEKAISAKYPVTKAQLKKARAAYMPMTTVQHIATANEKQAQKIIAELNAGASFDSQVRKYQNNRQAHTTAGKLAQFDSYNQTLAPAIVQATAKLRVGHYVTKPVKTVMETADTKDKPTYEIINVVSRRSKTAAVTDDSGKRIDVTNYLREKIQQQRMMDKQTQVATIRSVFKAAHVKVVDAHFAPAFNDYLTTQNS</sequence>
<reference evidence="17 18" key="1">
    <citation type="submission" date="2016-03" db="EMBL/GenBank/DDBJ databases">
        <title>Comparative genomics of 54 Lactobacillus plantarum strains reveals genomic uncoupling from niche constraints.</title>
        <authorList>
            <person name="Martino M.E."/>
        </authorList>
    </citation>
    <scope>NUCLEOTIDE SEQUENCE [LARGE SCALE GENOMIC DNA]</scope>
    <source>
        <strain evidence="14 18">19.1</strain>
        <strain evidence="15 17">NAB2</strain>
    </source>
</reference>
<dbReference type="GO" id="GO:0005886">
    <property type="term" value="C:plasma membrane"/>
    <property type="evidence" value="ECO:0007669"/>
    <property type="project" value="UniProtKB-SubCell"/>
</dbReference>
<dbReference type="InterPro" id="IPR000297">
    <property type="entry name" value="PPIase_PpiC"/>
</dbReference>
<dbReference type="PATRIC" id="fig|1590.142.peg.2861"/>
<dbReference type="EC" id="5.2.1.8" evidence="11"/>
<evidence type="ECO:0000256" key="12">
    <source>
        <dbReference type="SAM" id="SignalP"/>
    </source>
</evidence>
<feature type="domain" description="PpiC" evidence="13">
    <location>
        <begin position="137"/>
        <end position="219"/>
    </location>
</feature>
<feature type="chain" id="PRO_5015043271" description="Foldase protein PrsA" evidence="12">
    <location>
        <begin position="26"/>
        <end position="309"/>
    </location>
</feature>
<dbReference type="InterPro" id="IPR027304">
    <property type="entry name" value="Trigger_fact/SurA_dom_sf"/>
</dbReference>
<evidence type="ECO:0000256" key="4">
    <source>
        <dbReference type="ARBA" id="ARBA00022475"/>
    </source>
</evidence>
<dbReference type="InterPro" id="IPR046357">
    <property type="entry name" value="PPIase_dom_sf"/>
</dbReference>
<organism evidence="16 19">
    <name type="scientific">Lactiplantibacillus plantarum</name>
    <name type="common">Lactobacillus plantarum</name>
    <dbReference type="NCBI Taxonomy" id="1590"/>
    <lineage>
        <taxon>Bacteria</taxon>
        <taxon>Bacillati</taxon>
        <taxon>Bacillota</taxon>
        <taxon>Bacilli</taxon>
        <taxon>Lactobacillales</taxon>
        <taxon>Lactobacillaceae</taxon>
        <taxon>Lactiplantibacillus</taxon>
    </lineage>
</organism>
<keyword evidence="7 11" id="KW-0472">Membrane</keyword>
<evidence type="ECO:0000256" key="3">
    <source>
        <dbReference type="ARBA" id="ARBA00006071"/>
    </source>
</evidence>
<protein>
    <recommendedName>
        <fullName evidence="11">Foldase protein PrsA</fullName>
        <ecNumber evidence="11">5.2.1.8</ecNumber>
    </recommendedName>
</protein>
<comment type="subcellular location">
    <subcellularLocation>
        <location evidence="2 11">Cell membrane</location>
        <topology evidence="2 11">Lipid-anchor</topology>
    </subcellularLocation>
</comment>
<proteinExistence type="inferred from homology"/>
<evidence type="ECO:0000256" key="5">
    <source>
        <dbReference type="ARBA" id="ARBA00022729"/>
    </source>
</evidence>
<evidence type="ECO:0000256" key="2">
    <source>
        <dbReference type="ARBA" id="ARBA00004193"/>
    </source>
</evidence>
<dbReference type="EMBL" id="LUXM01000037">
    <property type="protein sequence ID" value="KZU92961.1"/>
    <property type="molecule type" value="Genomic_DNA"/>
</dbReference>
<dbReference type="AlphaFoldDB" id="A0A0M4CU63"/>
<dbReference type="InterPro" id="IPR023059">
    <property type="entry name" value="Foldase_PrsA"/>
</dbReference>
<dbReference type="PROSITE" id="PS50198">
    <property type="entry name" value="PPIC_PPIASE_2"/>
    <property type="match status" value="1"/>
</dbReference>
<dbReference type="Gene3D" id="3.10.50.40">
    <property type="match status" value="1"/>
</dbReference>
<dbReference type="SUPFAM" id="SSF109998">
    <property type="entry name" value="Triger factor/SurA peptide-binding domain-like"/>
    <property type="match status" value="1"/>
</dbReference>
<dbReference type="Proteomes" id="UP000076882">
    <property type="component" value="Unassembled WGS sequence"/>
</dbReference>
<dbReference type="PROSITE" id="PS51257">
    <property type="entry name" value="PROKAR_LIPOPROTEIN"/>
    <property type="match status" value="1"/>
</dbReference>